<dbReference type="Proteomes" id="UP001321473">
    <property type="component" value="Unassembled WGS sequence"/>
</dbReference>
<feature type="region of interest" description="Disordered" evidence="1">
    <location>
        <begin position="407"/>
        <end position="426"/>
    </location>
</feature>
<evidence type="ECO:0000313" key="2">
    <source>
        <dbReference type="EMBL" id="KAK8759412.1"/>
    </source>
</evidence>
<gene>
    <name evidence="2" type="ORF">V5799_002955</name>
</gene>
<feature type="region of interest" description="Disordered" evidence="1">
    <location>
        <begin position="530"/>
        <end position="562"/>
    </location>
</feature>
<dbReference type="EMBL" id="JARKHS020033062">
    <property type="protein sequence ID" value="KAK8759412.1"/>
    <property type="molecule type" value="Genomic_DNA"/>
</dbReference>
<evidence type="ECO:0000313" key="3">
    <source>
        <dbReference type="Proteomes" id="UP001321473"/>
    </source>
</evidence>
<feature type="compositionally biased region" description="Basic and acidic residues" evidence="1">
    <location>
        <begin position="407"/>
        <end position="421"/>
    </location>
</feature>
<accession>A0AAQ4DAC2</accession>
<keyword evidence="3" id="KW-1185">Reference proteome</keyword>
<protein>
    <submittedName>
        <fullName evidence="2">Uncharacterized protein</fullName>
    </submittedName>
</protein>
<dbReference type="PANTHER" id="PTHR31025">
    <property type="entry name" value="SI:CH211-196P9.1-RELATED"/>
    <property type="match status" value="1"/>
</dbReference>
<evidence type="ECO:0000256" key="1">
    <source>
        <dbReference type="SAM" id="MobiDB-lite"/>
    </source>
</evidence>
<feature type="compositionally biased region" description="Basic and acidic residues" evidence="1">
    <location>
        <begin position="289"/>
        <end position="311"/>
    </location>
</feature>
<name>A0AAQ4DAC2_AMBAM</name>
<sequence length="629" mass="70360">MGDIFCLVILESGSRRKLKLQTGTYDELQGSLAGIVELDPNNTLVQIFDSDLDDFVDLLPGDVVPNRAKLRVIQKASSAWCTPPGNAAISSPLPQSTLQIVSASSVAASPFVKKKSKQPSIFPYSGDELREDYSTGAMVASEPGGSEDAFMRLLQVPDALRAMLPNYATTDVAGNLCDVDVVPAQEQDRNDYLKFTLPSFGTWCDIVLMRKSPITTSIRRHIINTIFNACFKITLYPTRQLYRTAIDALCLRYPHVISGPNDWQRWCFALRSKYKNTRKKFPEPSPKPGEPETRESPREGGRKEGRKRTLADVKQVLAAKRPWLADPDEPLNPHGVPECVIESDEPEDSEAAPFQTESEQGDKEEEPYSSPNISNAIMAVEDNKNDITVADLLRMCTDESAAEKLAEKAASKSLPRADKSVSKPSAATRYPSSRLYRFAVDCLLTKYPHLQGSDEEMARQLWIGRLRGKFKNARRHLPDDMLNMYELEGKWSSVVARRLMQKNANDKTETVRRASRAVYLDRKLLATKLKTSQHGDPETSAAAVDSGSSELSQMLESKRRHDRVKEMPIEQAIVAFPCYRQESSLLAEFKALWKVDIAECFEKGIKRLFLVLMNTGTPQEIMAISEVNC</sequence>
<dbReference type="AlphaFoldDB" id="A0AAQ4DAC2"/>
<feature type="region of interest" description="Disordered" evidence="1">
    <location>
        <begin position="278"/>
        <end position="370"/>
    </location>
</feature>
<feature type="non-terminal residue" evidence="2">
    <location>
        <position position="629"/>
    </location>
</feature>
<organism evidence="2 3">
    <name type="scientific">Amblyomma americanum</name>
    <name type="common">Lone star tick</name>
    <dbReference type="NCBI Taxonomy" id="6943"/>
    <lineage>
        <taxon>Eukaryota</taxon>
        <taxon>Metazoa</taxon>
        <taxon>Ecdysozoa</taxon>
        <taxon>Arthropoda</taxon>
        <taxon>Chelicerata</taxon>
        <taxon>Arachnida</taxon>
        <taxon>Acari</taxon>
        <taxon>Parasitiformes</taxon>
        <taxon>Ixodida</taxon>
        <taxon>Ixodoidea</taxon>
        <taxon>Ixodidae</taxon>
        <taxon>Amblyomminae</taxon>
        <taxon>Amblyomma</taxon>
    </lineage>
</organism>
<dbReference type="PANTHER" id="PTHR31025:SF9">
    <property type="entry name" value="SI:DKEY-286J15.1"/>
    <property type="match status" value="1"/>
</dbReference>
<feature type="compositionally biased region" description="Polar residues" evidence="1">
    <location>
        <begin position="546"/>
        <end position="555"/>
    </location>
</feature>
<reference evidence="2 3" key="1">
    <citation type="journal article" date="2023" name="Arcadia Sci">
        <title>De novo assembly of a long-read Amblyomma americanum tick genome.</title>
        <authorList>
            <person name="Chou S."/>
            <person name="Poskanzer K.E."/>
            <person name="Rollins M."/>
            <person name="Thuy-Boun P.S."/>
        </authorList>
    </citation>
    <scope>NUCLEOTIDE SEQUENCE [LARGE SCALE GENOMIC DNA]</scope>
    <source>
        <strain evidence="2">F_SG_1</strain>
        <tissue evidence="2">Salivary glands</tissue>
    </source>
</reference>
<proteinExistence type="predicted"/>
<feature type="compositionally biased region" description="Acidic residues" evidence="1">
    <location>
        <begin position="341"/>
        <end position="350"/>
    </location>
</feature>
<comment type="caution">
    <text evidence="2">The sequence shown here is derived from an EMBL/GenBank/DDBJ whole genome shotgun (WGS) entry which is preliminary data.</text>
</comment>